<reference evidence="1 2" key="1">
    <citation type="submission" date="2021-06" db="EMBL/GenBank/DDBJ databases">
        <title>Caerostris darwini draft genome.</title>
        <authorList>
            <person name="Kono N."/>
            <person name="Arakawa K."/>
        </authorList>
    </citation>
    <scope>NUCLEOTIDE SEQUENCE [LARGE SCALE GENOMIC DNA]</scope>
</reference>
<dbReference type="EMBL" id="BPLQ01010670">
    <property type="protein sequence ID" value="GIY52418.1"/>
    <property type="molecule type" value="Genomic_DNA"/>
</dbReference>
<proteinExistence type="predicted"/>
<protein>
    <submittedName>
        <fullName evidence="1">Uncharacterized protein</fullName>
    </submittedName>
</protein>
<evidence type="ECO:0000313" key="1">
    <source>
        <dbReference type="EMBL" id="GIY52418.1"/>
    </source>
</evidence>
<comment type="caution">
    <text evidence="1">The sequence shown here is derived from an EMBL/GenBank/DDBJ whole genome shotgun (WGS) entry which is preliminary data.</text>
</comment>
<organism evidence="1 2">
    <name type="scientific">Caerostris darwini</name>
    <dbReference type="NCBI Taxonomy" id="1538125"/>
    <lineage>
        <taxon>Eukaryota</taxon>
        <taxon>Metazoa</taxon>
        <taxon>Ecdysozoa</taxon>
        <taxon>Arthropoda</taxon>
        <taxon>Chelicerata</taxon>
        <taxon>Arachnida</taxon>
        <taxon>Araneae</taxon>
        <taxon>Araneomorphae</taxon>
        <taxon>Entelegynae</taxon>
        <taxon>Araneoidea</taxon>
        <taxon>Araneidae</taxon>
        <taxon>Caerostris</taxon>
    </lineage>
</organism>
<evidence type="ECO:0000313" key="2">
    <source>
        <dbReference type="Proteomes" id="UP001054837"/>
    </source>
</evidence>
<name>A0AAV4U3N7_9ARAC</name>
<keyword evidence="2" id="KW-1185">Reference proteome</keyword>
<accession>A0AAV4U3N7</accession>
<dbReference type="AlphaFoldDB" id="A0AAV4U3N7"/>
<dbReference type="Proteomes" id="UP001054837">
    <property type="component" value="Unassembled WGS sequence"/>
</dbReference>
<gene>
    <name evidence="1" type="ORF">CDAR_181011</name>
</gene>
<sequence>MGEQSPPHDFQKLLPSFCTGETPEITKDVSMQGALSQSPLNLLIYQGNRYREHQFYSFYYMSMRPNKDRIVNMCCKEPYKYPPQLNIPVSIFECRVFQK</sequence>